<evidence type="ECO:0000259" key="2">
    <source>
        <dbReference type="Pfam" id="PF15633"/>
    </source>
</evidence>
<feature type="compositionally biased region" description="Basic and acidic residues" evidence="1">
    <location>
        <begin position="23"/>
        <end position="48"/>
    </location>
</feature>
<feature type="region of interest" description="Disordered" evidence="1">
    <location>
        <begin position="1"/>
        <end position="86"/>
    </location>
</feature>
<evidence type="ECO:0000313" key="3">
    <source>
        <dbReference type="EMBL" id="OWF36818.1"/>
    </source>
</evidence>
<feature type="domain" description="Tox-ART-HYD1" evidence="2">
    <location>
        <begin position="39"/>
        <end position="117"/>
    </location>
</feature>
<dbReference type="AlphaFoldDB" id="A0A210PJZ4"/>
<comment type="caution">
    <text evidence="3">The sequence shown here is derived from an EMBL/GenBank/DDBJ whole genome shotgun (WGS) entry which is preliminary data.</text>
</comment>
<sequence>MADSKKRKRSLDDIKPRKKKKETKTLKDHASEKKETKTLYHHTTREAARQILKTGQIKESTDREKDAAYGPGTYLTGLGPGRSRSEIARNNFDGYKNRLADQKMKEGKTEVAIAVDVPKNQFFKAKSDRNIYVAKGDVSIEDKNPSVYVRDKSGKARLYKPKK</sequence>
<dbReference type="EMBL" id="NEDP02076298">
    <property type="protein sequence ID" value="OWF36818.1"/>
    <property type="molecule type" value="Genomic_DNA"/>
</dbReference>
<reference evidence="3 4" key="1">
    <citation type="journal article" date="2017" name="Nat. Ecol. Evol.">
        <title>Scallop genome provides insights into evolution of bilaterian karyotype and development.</title>
        <authorList>
            <person name="Wang S."/>
            <person name="Zhang J."/>
            <person name="Jiao W."/>
            <person name="Li J."/>
            <person name="Xun X."/>
            <person name="Sun Y."/>
            <person name="Guo X."/>
            <person name="Huan P."/>
            <person name="Dong B."/>
            <person name="Zhang L."/>
            <person name="Hu X."/>
            <person name="Sun X."/>
            <person name="Wang J."/>
            <person name="Zhao C."/>
            <person name="Wang Y."/>
            <person name="Wang D."/>
            <person name="Huang X."/>
            <person name="Wang R."/>
            <person name="Lv J."/>
            <person name="Li Y."/>
            <person name="Zhang Z."/>
            <person name="Liu B."/>
            <person name="Lu W."/>
            <person name="Hui Y."/>
            <person name="Liang J."/>
            <person name="Zhou Z."/>
            <person name="Hou R."/>
            <person name="Li X."/>
            <person name="Liu Y."/>
            <person name="Li H."/>
            <person name="Ning X."/>
            <person name="Lin Y."/>
            <person name="Zhao L."/>
            <person name="Xing Q."/>
            <person name="Dou J."/>
            <person name="Li Y."/>
            <person name="Mao J."/>
            <person name="Guo H."/>
            <person name="Dou H."/>
            <person name="Li T."/>
            <person name="Mu C."/>
            <person name="Jiang W."/>
            <person name="Fu Q."/>
            <person name="Fu X."/>
            <person name="Miao Y."/>
            <person name="Liu J."/>
            <person name="Yu Q."/>
            <person name="Li R."/>
            <person name="Liao H."/>
            <person name="Li X."/>
            <person name="Kong Y."/>
            <person name="Jiang Z."/>
            <person name="Chourrout D."/>
            <person name="Li R."/>
            <person name="Bao Z."/>
        </authorList>
    </citation>
    <scope>NUCLEOTIDE SEQUENCE [LARGE SCALE GENOMIC DNA]</scope>
    <source>
        <strain evidence="3 4">PY_sf001</strain>
    </source>
</reference>
<accession>A0A210PJZ4</accession>
<dbReference type="Proteomes" id="UP000242188">
    <property type="component" value="Unassembled WGS sequence"/>
</dbReference>
<dbReference type="Pfam" id="PF15633">
    <property type="entry name" value="Tox-ART-HYD1"/>
    <property type="match status" value="1"/>
</dbReference>
<gene>
    <name evidence="3" type="ORF">KP79_PYT02819</name>
</gene>
<proteinExistence type="predicted"/>
<organism evidence="3 4">
    <name type="scientific">Mizuhopecten yessoensis</name>
    <name type="common">Japanese scallop</name>
    <name type="synonym">Patinopecten yessoensis</name>
    <dbReference type="NCBI Taxonomy" id="6573"/>
    <lineage>
        <taxon>Eukaryota</taxon>
        <taxon>Metazoa</taxon>
        <taxon>Spiralia</taxon>
        <taxon>Lophotrochozoa</taxon>
        <taxon>Mollusca</taxon>
        <taxon>Bivalvia</taxon>
        <taxon>Autobranchia</taxon>
        <taxon>Pteriomorphia</taxon>
        <taxon>Pectinida</taxon>
        <taxon>Pectinoidea</taxon>
        <taxon>Pectinidae</taxon>
        <taxon>Mizuhopecten</taxon>
    </lineage>
</organism>
<evidence type="ECO:0000256" key="1">
    <source>
        <dbReference type="SAM" id="MobiDB-lite"/>
    </source>
</evidence>
<protein>
    <recommendedName>
        <fullName evidence="2">Tox-ART-HYD1 domain-containing protein</fullName>
    </recommendedName>
</protein>
<keyword evidence="4" id="KW-1185">Reference proteome</keyword>
<dbReference type="InterPro" id="IPR028920">
    <property type="entry name" value="Tox-ART-HYD1_dom"/>
</dbReference>
<evidence type="ECO:0000313" key="4">
    <source>
        <dbReference type="Proteomes" id="UP000242188"/>
    </source>
</evidence>
<name>A0A210PJZ4_MIZYE</name>
<dbReference type="OrthoDB" id="436331at2759"/>